<dbReference type="EMBL" id="UYYB01113654">
    <property type="protein sequence ID" value="VDM81593.1"/>
    <property type="molecule type" value="Genomic_DNA"/>
</dbReference>
<proteinExistence type="predicted"/>
<sequence length="70" mass="7589">MVGLLAWPTLSWASGEPEMLNSFLAWETLLEDKPPLYFALRHQSQSHAKLGIRGTGNVKLLLSLGDPAGG</sequence>
<evidence type="ECO:0000313" key="1">
    <source>
        <dbReference type="EMBL" id="VDM81593.1"/>
    </source>
</evidence>
<dbReference type="Proteomes" id="UP000270094">
    <property type="component" value="Unassembled WGS sequence"/>
</dbReference>
<reference evidence="1 2" key="1">
    <citation type="submission" date="2018-11" db="EMBL/GenBank/DDBJ databases">
        <authorList>
            <consortium name="Pathogen Informatics"/>
        </authorList>
    </citation>
    <scope>NUCLEOTIDE SEQUENCE [LARGE SCALE GENOMIC DNA]</scope>
</reference>
<dbReference type="AlphaFoldDB" id="A0A3P7JLD7"/>
<gene>
    <name evidence="1" type="ORF">SVUK_LOCUS16591</name>
</gene>
<keyword evidence="2" id="KW-1185">Reference proteome</keyword>
<protein>
    <submittedName>
        <fullName evidence="1">Uncharacterized protein</fullName>
    </submittedName>
</protein>
<organism evidence="1 2">
    <name type="scientific">Strongylus vulgaris</name>
    <name type="common">Blood worm</name>
    <dbReference type="NCBI Taxonomy" id="40348"/>
    <lineage>
        <taxon>Eukaryota</taxon>
        <taxon>Metazoa</taxon>
        <taxon>Ecdysozoa</taxon>
        <taxon>Nematoda</taxon>
        <taxon>Chromadorea</taxon>
        <taxon>Rhabditida</taxon>
        <taxon>Rhabditina</taxon>
        <taxon>Rhabditomorpha</taxon>
        <taxon>Strongyloidea</taxon>
        <taxon>Strongylidae</taxon>
        <taxon>Strongylus</taxon>
    </lineage>
</organism>
<evidence type="ECO:0000313" key="2">
    <source>
        <dbReference type="Proteomes" id="UP000270094"/>
    </source>
</evidence>
<accession>A0A3P7JLD7</accession>
<name>A0A3P7JLD7_STRVU</name>